<dbReference type="Proteomes" id="UP000693738">
    <property type="component" value="Unassembled WGS sequence"/>
</dbReference>
<organism evidence="3 4">
    <name type="scientific">Fusarium equiseti</name>
    <name type="common">Fusarium scirpi</name>
    <dbReference type="NCBI Taxonomy" id="61235"/>
    <lineage>
        <taxon>Eukaryota</taxon>
        <taxon>Fungi</taxon>
        <taxon>Dikarya</taxon>
        <taxon>Ascomycota</taxon>
        <taxon>Pezizomycotina</taxon>
        <taxon>Sordariomycetes</taxon>
        <taxon>Hypocreomycetidae</taxon>
        <taxon>Hypocreales</taxon>
        <taxon>Nectriaceae</taxon>
        <taxon>Fusarium</taxon>
        <taxon>Fusarium incarnatum-equiseti species complex</taxon>
    </lineage>
</organism>
<proteinExistence type="predicted"/>
<feature type="region of interest" description="Disordered" evidence="2">
    <location>
        <begin position="136"/>
        <end position="190"/>
    </location>
</feature>
<dbReference type="EMBL" id="CAJSTJ010000151">
    <property type="protein sequence ID" value="CAG7562593.1"/>
    <property type="molecule type" value="Genomic_DNA"/>
</dbReference>
<evidence type="ECO:0000256" key="2">
    <source>
        <dbReference type="SAM" id="MobiDB-lite"/>
    </source>
</evidence>
<reference evidence="3" key="1">
    <citation type="submission" date="2021-05" db="EMBL/GenBank/DDBJ databases">
        <authorList>
            <person name="Khan N."/>
        </authorList>
    </citation>
    <scope>NUCLEOTIDE SEQUENCE</scope>
</reference>
<evidence type="ECO:0000313" key="4">
    <source>
        <dbReference type="Proteomes" id="UP000693738"/>
    </source>
</evidence>
<comment type="caution">
    <text evidence="3">The sequence shown here is derived from an EMBL/GenBank/DDBJ whole genome shotgun (WGS) entry which is preliminary data.</text>
</comment>
<sequence>MDQRNDLDVNDEVENIETLDSSNTIISEGTVLENDWVVGKQTGSTEHANIYCVTHKVHDDDSDITYEARSYDFDRISPQVKSNRARAIRRLSRRTVLSTTWNGLRVVIYRTGAVVQEKKEKMESLQGDIVVADSACKRHRQKTTRQQESDRLRQISRRRRVKQEKVNAMSKDDQQLPDYQGPEAPKVESMQPVKVDPNEFFYFHTLYLANGDETIRRQVPVGIRSQVEDYLAAIGEEVEIDGEEALLEFIAIKEREIVFLQRTNNKFKPILKNWSEYLDYVTSQILREFGVGSGKQQNHDVKNLPVFRTRYKLLSAGMDALPSLILEAEELVQKLQLRLLDVRQTKETLEIKQGVKLEKKRLGKQIRNLQKWAKYVTVGSSSYYKIMEDIISAEKQLKMLESSIEE</sequence>
<protein>
    <submittedName>
        <fullName evidence="3">Uncharacterized protein</fullName>
    </submittedName>
</protein>
<feature type="coiled-coil region" evidence="1">
    <location>
        <begin position="325"/>
        <end position="352"/>
    </location>
</feature>
<evidence type="ECO:0000256" key="1">
    <source>
        <dbReference type="SAM" id="Coils"/>
    </source>
</evidence>
<name>A0A8J2IRI4_FUSEQ</name>
<keyword evidence="1" id="KW-0175">Coiled coil</keyword>
<evidence type="ECO:0000313" key="3">
    <source>
        <dbReference type="EMBL" id="CAG7562593.1"/>
    </source>
</evidence>
<dbReference type="AlphaFoldDB" id="A0A8J2IRI4"/>
<gene>
    <name evidence="3" type="ORF">FEQUK3_LOCUS8326</name>
</gene>
<accession>A0A8J2IRI4</accession>